<name>A0A920BTH3_9BACI</name>
<keyword evidence="3" id="KW-1185">Reference proteome</keyword>
<dbReference type="RefSeq" id="WP_095313358.1">
    <property type="nucleotide sequence ID" value="NZ_BORC01000002.1"/>
</dbReference>
<organism evidence="2 3">
    <name type="scientific">Robertmurraya siralis</name>
    <dbReference type="NCBI Taxonomy" id="77777"/>
    <lineage>
        <taxon>Bacteria</taxon>
        <taxon>Bacillati</taxon>
        <taxon>Bacillota</taxon>
        <taxon>Bacilli</taxon>
        <taxon>Bacillales</taxon>
        <taxon>Bacillaceae</taxon>
        <taxon>Robertmurraya</taxon>
    </lineage>
</organism>
<proteinExistence type="predicted"/>
<dbReference type="InterPro" id="IPR050312">
    <property type="entry name" value="IolE/XylAMocC-like"/>
</dbReference>
<feature type="domain" description="Xylose isomerase-like TIM barrel" evidence="1">
    <location>
        <begin position="24"/>
        <end position="241"/>
    </location>
</feature>
<comment type="caution">
    <text evidence="2">The sequence shown here is derived from an EMBL/GenBank/DDBJ whole genome shotgun (WGS) entry which is preliminary data.</text>
</comment>
<reference evidence="2" key="1">
    <citation type="submission" date="2021-03" db="EMBL/GenBank/DDBJ databases">
        <title>Antimicrobial resistance genes in bacteria isolated from Japanese honey, and their potential for conferring macrolide and lincosamide resistance in the American foulbrood pathogen Paenibacillus larvae.</title>
        <authorList>
            <person name="Okamoto M."/>
            <person name="Kumagai M."/>
            <person name="Kanamori H."/>
            <person name="Takamatsu D."/>
        </authorList>
    </citation>
    <scope>NUCLEOTIDE SEQUENCE</scope>
    <source>
        <strain evidence="2">J27TS8</strain>
    </source>
</reference>
<evidence type="ECO:0000313" key="2">
    <source>
        <dbReference type="EMBL" id="GIN61849.1"/>
    </source>
</evidence>
<accession>A0A920BTH3</accession>
<gene>
    <name evidence="2" type="ORF">J27TS8_18420</name>
</gene>
<dbReference type="EMBL" id="BORC01000002">
    <property type="protein sequence ID" value="GIN61849.1"/>
    <property type="molecule type" value="Genomic_DNA"/>
</dbReference>
<dbReference type="SUPFAM" id="SSF51658">
    <property type="entry name" value="Xylose isomerase-like"/>
    <property type="match status" value="1"/>
</dbReference>
<dbReference type="PANTHER" id="PTHR12110:SF53">
    <property type="entry name" value="BLR5974 PROTEIN"/>
    <property type="match status" value="1"/>
</dbReference>
<dbReference type="PANTHER" id="PTHR12110">
    <property type="entry name" value="HYDROXYPYRUVATE ISOMERASE"/>
    <property type="match status" value="1"/>
</dbReference>
<dbReference type="InterPro" id="IPR013022">
    <property type="entry name" value="Xyl_isomerase-like_TIM-brl"/>
</dbReference>
<dbReference type="Pfam" id="PF01261">
    <property type="entry name" value="AP_endonuc_2"/>
    <property type="match status" value="1"/>
</dbReference>
<evidence type="ECO:0000313" key="3">
    <source>
        <dbReference type="Proteomes" id="UP000682111"/>
    </source>
</evidence>
<dbReference type="Gene3D" id="3.20.20.150">
    <property type="entry name" value="Divalent-metal-dependent TIM barrel enzymes"/>
    <property type="match status" value="1"/>
</dbReference>
<evidence type="ECO:0000259" key="1">
    <source>
        <dbReference type="Pfam" id="PF01261"/>
    </source>
</evidence>
<dbReference type="AlphaFoldDB" id="A0A920BTH3"/>
<protein>
    <recommendedName>
        <fullName evidence="1">Xylose isomerase-like TIM barrel domain-containing protein</fullName>
    </recommendedName>
</protein>
<sequence length="274" mass="30634">MIDQLAINSNTYHGFSLEDAVKGAAKAGFKQIELAAVKDHTAHVLPEMSEKELLAIKKLLHQYEMRCVGIGAHSNVMTEAGIINVLKNVELANFFECKYIITATGDPHHDSDVIEDEQILIRNLLPVIEMCERLNKVLVIETHGNNYATGTALNRLVQLLSRRIKINYDTANVLFYGNIEPYDDLQASVAEVEFIHLKDKLGANQEWNFPAIGDGNINFLRIFQILERANYKGPISVEIEFTPEGPSGLDVVNDSVQRSFHYLSTILSKLGGVR</sequence>
<dbReference type="Proteomes" id="UP000682111">
    <property type="component" value="Unassembled WGS sequence"/>
</dbReference>
<dbReference type="InterPro" id="IPR036237">
    <property type="entry name" value="Xyl_isomerase-like_sf"/>
</dbReference>